<keyword evidence="6 7" id="KW-0472">Membrane</keyword>
<organism evidence="9 10">
    <name type="scientific">Rhodocytophaga aerolata</name>
    <dbReference type="NCBI Taxonomy" id="455078"/>
    <lineage>
        <taxon>Bacteria</taxon>
        <taxon>Pseudomonadati</taxon>
        <taxon>Bacteroidota</taxon>
        <taxon>Cytophagia</taxon>
        <taxon>Cytophagales</taxon>
        <taxon>Rhodocytophagaceae</taxon>
        <taxon>Rhodocytophaga</taxon>
    </lineage>
</organism>
<dbReference type="PANTHER" id="PTHR30353">
    <property type="entry name" value="INNER MEMBRANE PROTEIN DEDA-RELATED"/>
    <property type="match status" value="1"/>
</dbReference>
<reference evidence="9" key="1">
    <citation type="submission" date="2023-07" db="EMBL/GenBank/DDBJ databases">
        <title>The genome sequence of Rhodocytophaga aerolata KACC 12507.</title>
        <authorList>
            <person name="Zhang X."/>
        </authorList>
    </citation>
    <scope>NUCLEOTIDE SEQUENCE</scope>
    <source>
        <strain evidence="9">KACC 12507</strain>
    </source>
</reference>
<dbReference type="PANTHER" id="PTHR30353:SF0">
    <property type="entry name" value="TRANSMEMBRANE PROTEIN"/>
    <property type="match status" value="1"/>
</dbReference>
<evidence type="ECO:0000256" key="1">
    <source>
        <dbReference type="ARBA" id="ARBA00004651"/>
    </source>
</evidence>
<feature type="domain" description="VTT" evidence="8">
    <location>
        <begin position="44"/>
        <end position="171"/>
    </location>
</feature>
<evidence type="ECO:0000256" key="2">
    <source>
        <dbReference type="ARBA" id="ARBA00010792"/>
    </source>
</evidence>
<comment type="caution">
    <text evidence="9">The sequence shown here is derived from an EMBL/GenBank/DDBJ whole genome shotgun (WGS) entry which is preliminary data.</text>
</comment>
<evidence type="ECO:0000256" key="5">
    <source>
        <dbReference type="ARBA" id="ARBA00022989"/>
    </source>
</evidence>
<feature type="transmembrane region" description="Helical" evidence="7">
    <location>
        <begin position="153"/>
        <end position="174"/>
    </location>
</feature>
<dbReference type="Proteomes" id="UP001168528">
    <property type="component" value="Unassembled WGS sequence"/>
</dbReference>
<dbReference type="Pfam" id="PF09335">
    <property type="entry name" value="VTT_dom"/>
    <property type="match status" value="1"/>
</dbReference>
<keyword evidence="10" id="KW-1185">Reference proteome</keyword>
<comment type="subcellular location">
    <subcellularLocation>
        <location evidence="1 7">Cell membrane</location>
        <topology evidence="1 7">Multi-pass membrane protein</topology>
    </subcellularLocation>
</comment>
<feature type="transmembrane region" description="Helical" evidence="7">
    <location>
        <begin position="64"/>
        <end position="88"/>
    </location>
</feature>
<evidence type="ECO:0000313" key="9">
    <source>
        <dbReference type="EMBL" id="MDO1447891.1"/>
    </source>
</evidence>
<dbReference type="InterPro" id="IPR032816">
    <property type="entry name" value="VTT_dom"/>
</dbReference>
<dbReference type="EMBL" id="JAUKPO010000009">
    <property type="protein sequence ID" value="MDO1447891.1"/>
    <property type="molecule type" value="Genomic_DNA"/>
</dbReference>
<evidence type="ECO:0000256" key="6">
    <source>
        <dbReference type="ARBA" id="ARBA00023136"/>
    </source>
</evidence>
<protein>
    <submittedName>
        <fullName evidence="9">VTT domain-containing protein</fullName>
    </submittedName>
</protein>
<name>A0ABT8R713_9BACT</name>
<comment type="similarity">
    <text evidence="2 7">Belongs to the DedA family.</text>
</comment>
<evidence type="ECO:0000313" key="10">
    <source>
        <dbReference type="Proteomes" id="UP001168528"/>
    </source>
</evidence>
<evidence type="ECO:0000256" key="3">
    <source>
        <dbReference type="ARBA" id="ARBA00022475"/>
    </source>
</evidence>
<accession>A0ABT8R713</accession>
<dbReference type="RefSeq" id="WP_302038696.1">
    <property type="nucleotide sequence ID" value="NZ_JAUKPO010000009.1"/>
</dbReference>
<feature type="transmembrane region" description="Helical" evidence="7">
    <location>
        <begin position="180"/>
        <end position="200"/>
    </location>
</feature>
<evidence type="ECO:0000256" key="4">
    <source>
        <dbReference type="ARBA" id="ARBA00022692"/>
    </source>
</evidence>
<sequence>MDFSSIVDFFKFLLDSEEIIQYGGLALIVLIVYAENGLFFAFFLPGDYLLFLAGLFASSGQLNFPITTVSSSIVGAAILGSYTGYLFGKLLGKNLDTRKDSLFFKKRYMDQSRTFFAKYGGKALILARFMPIVRTFSTIIAGTVGMPFRTFTLFNVAGALAWGISLPVAGYYLGERFPQIINYVEYIILFFIGITTVALIRTFITMRRNRAGGQTKSSVEKL</sequence>
<dbReference type="InterPro" id="IPR032818">
    <property type="entry name" value="DedA-like"/>
</dbReference>
<proteinExistence type="inferred from homology"/>
<gene>
    <name evidence="9" type="ORF">Q0590_16590</name>
</gene>
<feature type="transmembrane region" description="Helical" evidence="7">
    <location>
        <begin position="20"/>
        <end position="44"/>
    </location>
</feature>
<evidence type="ECO:0000256" key="7">
    <source>
        <dbReference type="RuleBase" id="RU367016"/>
    </source>
</evidence>
<keyword evidence="3 7" id="KW-1003">Cell membrane</keyword>
<evidence type="ECO:0000259" key="8">
    <source>
        <dbReference type="Pfam" id="PF09335"/>
    </source>
</evidence>
<keyword evidence="4 7" id="KW-0812">Transmembrane</keyword>
<keyword evidence="5 7" id="KW-1133">Transmembrane helix</keyword>